<dbReference type="InterPro" id="IPR001680">
    <property type="entry name" value="WD40_rpt"/>
</dbReference>
<feature type="region of interest" description="Disordered" evidence="6">
    <location>
        <begin position="263"/>
        <end position="284"/>
    </location>
</feature>
<dbReference type="InterPro" id="IPR020472">
    <property type="entry name" value="WD40_PAC1"/>
</dbReference>
<dbReference type="PANTHER" id="PTHR46202:SF1">
    <property type="entry name" value="DNA EXCISION REPAIR PROTEIN ERCC-8"/>
    <property type="match status" value="1"/>
</dbReference>
<gene>
    <name evidence="7" type="ORF">CCMP2556_LOCUS21752</name>
</gene>
<dbReference type="PANTHER" id="PTHR46202">
    <property type="entry name" value="DNA EXCISION REPAIR PROTEIN ERCC-8"/>
    <property type="match status" value="1"/>
</dbReference>
<keyword evidence="1 5" id="KW-0853">WD repeat</keyword>
<dbReference type="EMBL" id="CAXAMN010013335">
    <property type="protein sequence ID" value="CAK9040380.1"/>
    <property type="molecule type" value="Genomic_DNA"/>
</dbReference>
<dbReference type="InterPro" id="IPR019775">
    <property type="entry name" value="WD40_repeat_CS"/>
</dbReference>
<feature type="repeat" description="WD" evidence="5">
    <location>
        <begin position="71"/>
        <end position="113"/>
    </location>
</feature>
<dbReference type="Proteomes" id="UP001642484">
    <property type="component" value="Unassembled WGS sequence"/>
</dbReference>
<evidence type="ECO:0000256" key="1">
    <source>
        <dbReference type="ARBA" id="ARBA00022574"/>
    </source>
</evidence>
<protein>
    <submittedName>
        <fullName evidence="7">Uncharacterized protein</fullName>
    </submittedName>
</protein>
<keyword evidence="2" id="KW-0677">Repeat</keyword>
<keyword evidence="4" id="KW-0234">DNA repair</keyword>
<dbReference type="SUPFAM" id="SSF50978">
    <property type="entry name" value="WD40 repeat-like"/>
    <property type="match status" value="1"/>
</dbReference>
<proteinExistence type="predicted"/>
<name>A0ABP0LMJ3_9DINO</name>
<evidence type="ECO:0000256" key="5">
    <source>
        <dbReference type="PROSITE-ProRule" id="PRU00221"/>
    </source>
</evidence>
<evidence type="ECO:0000256" key="3">
    <source>
        <dbReference type="ARBA" id="ARBA00022763"/>
    </source>
</evidence>
<feature type="compositionally biased region" description="Basic and acidic residues" evidence="6">
    <location>
        <begin position="265"/>
        <end position="284"/>
    </location>
</feature>
<reference evidence="7 8" key="1">
    <citation type="submission" date="2024-02" db="EMBL/GenBank/DDBJ databases">
        <authorList>
            <person name="Chen Y."/>
            <person name="Shah S."/>
            <person name="Dougan E. K."/>
            <person name="Thang M."/>
            <person name="Chan C."/>
        </authorList>
    </citation>
    <scope>NUCLEOTIDE SEQUENCE [LARGE SCALE GENOMIC DNA]</scope>
</reference>
<sequence>MGPWDAEEITLAQSGQPHETGVNRIAVEKQRKRLVLTGGRDGSVAISELSTLQVTSKALKDDPELASSGQTVGHKDSVEGLAWLPQDSRLFTSGAMDGFLKIWDAAEGVSVMSLDLHSSVRNLAINNQAKVAVALEDATLRLVDLRLGRPVNTMQGHTKPPLSVVWDHLEHLFSGGMDGTVRAWDIRMGARSLFLCDPYAHEGAWPLKRKMPEKPQRVQEEWQHEEAKPEPYRFRSMKRVLGTDRRFEEGSVRMLTTSDSLLDLEPQRVEAHSSSSSEEKRRTREQFAREAEWKSRHVFGPPRRQYEHEASMAHRGAVTSVSFLDDRLLSCGVDGKVRCWDPKTGHLQAMAHKREIKSDKVLAKCEAGLWRDVNVECSREEKAMQMSALGYPDEVCMIPEEELLAVYGLRSSRCLCRLAAHKGAVLCCEALNGEMLSGGADGLLLHWRSGARSQCSVQKGWVPLSCSSGKIRSDCPSFATQR</sequence>
<dbReference type="PROSITE" id="PS50082">
    <property type="entry name" value="WD_REPEATS_2"/>
    <property type="match status" value="3"/>
</dbReference>
<evidence type="ECO:0000313" key="7">
    <source>
        <dbReference type="EMBL" id="CAK9040380.1"/>
    </source>
</evidence>
<dbReference type="Gene3D" id="2.130.10.10">
    <property type="entry name" value="YVTN repeat-like/Quinoprotein amine dehydrogenase"/>
    <property type="match status" value="2"/>
</dbReference>
<keyword evidence="3" id="KW-0227">DNA damage</keyword>
<comment type="caution">
    <text evidence="7">The sequence shown here is derived from an EMBL/GenBank/DDBJ whole genome shotgun (WGS) entry which is preliminary data.</text>
</comment>
<evidence type="ECO:0000256" key="4">
    <source>
        <dbReference type="ARBA" id="ARBA00023204"/>
    </source>
</evidence>
<dbReference type="InterPro" id="IPR036322">
    <property type="entry name" value="WD40_repeat_dom_sf"/>
</dbReference>
<keyword evidence="8" id="KW-1185">Reference proteome</keyword>
<feature type="repeat" description="WD" evidence="5">
    <location>
        <begin position="311"/>
        <end position="350"/>
    </location>
</feature>
<accession>A0ABP0LMJ3</accession>
<dbReference type="Pfam" id="PF00400">
    <property type="entry name" value="WD40"/>
    <property type="match status" value="3"/>
</dbReference>
<dbReference type="SMART" id="SM00320">
    <property type="entry name" value="WD40"/>
    <property type="match status" value="6"/>
</dbReference>
<dbReference type="PROSITE" id="PS00678">
    <property type="entry name" value="WD_REPEATS_1"/>
    <property type="match status" value="1"/>
</dbReference>
<feature type="repeat" description="WD" evidence="5">
    <location>
        <begin position="154"/>
        <end position="194"/>
    </location>
</feature>
<evidence type="ECO:0000256" key="6">
    <source>
        <dbReference type="SAM" id="MobiDB-lite"/>
    </source>
</evidence>
<dbReference type="PRINTS" id="PR00320">
    <property type="entry name" value="GPROTEINBRPT"/>
</dbReference>
<evidence type="ECO:0000313" key="8">
    <source>
        <dbReference type="Proteomes" id="UP001642484"/>
    </source>
</evidence>
<dbReference type="InterPro" id="IPR015943">
    <property type="entry name" value="WD40/YVTN_repeat-like_dom_sf"/>
</dbReference>
<organism evidence="7 8">
    <name type="scientific">Durusdinium trenchii</name>
    <dbReference type="NCBI Taxonomy" id="1381693"/>
    <lineage>
        <taxon>Eukaryota</taxon>
        <taxon>Sar</taxon>
        <taxon>Alveolata</taxon>
        <taxon>Dinophyceae</taxon>
        <taxon>Suessiales</taxon>
        <taxon>Symbiodiniaceae</taxon>
        <taxon>Durusdinium</taxon>
    </lineage>
</organism>
<evidence type="ECO:0000256" key="2">
    <source>
        <dbReference type="ARBA" id="ARBA00022737"/>
    </source>
</evidence>
<dbReference type="PROSITE" id="PS50294">
    <property type="entry name" value="WD_REPEATS_REGION"/>
    <property type="match status" value="2"/>
</dbReference>
<dbReference type="InterPro" id="IPR042238">
    <property type="entry name" value="Rad28/ERCC8/Ckn1/ATCSA-1"/>
</dbReference>